<feature type="region of interest" description="Disordered" evidence="1">
    <location>
        <begin position="1"/>
        <end position="45"/>
    </location>
</feature>
<evidence type="ECO:0000313" key="2">
    <source>
        <dbReference type="EMBL" id="KAJ5096598.1"/>
    </source>
</evidence>
<dbReference type="AlphaFoldDB" id="A0A9W9K855"/>
<gene>
    <name evidence="2" type="ORF">N7456_007319</name>
</gene>
<reference evidence="2" key="1">
    <citation type="submission" date="2022-11" db="EMBL/GenBank/DDBJ databases">
        <authorList>
            <person name="Petersen C."/>
        </authorList>
    </citation>
    <scope>NUCLEOTIDE SEQUENCE</scope>
    <source>
        <strain evidence="2">IBT 30069</strain>
    </source>
</reference>
<reference evidence="2" key="2">
    <citation type="journal article" date="2023" name="IMA Fungus">
        <title>Comparative genomic study of the Penicillium genus elucidates a diverse pangenome and 15 lateral gene transfer events.</title>
        <authorList>
            <person name="Petersen C."/>
            <person name="Sorensen T."/>
            <person name="Nielsen M.R."/>
            <person name="Sondergaard T.E."/>
            <person name="Sorensen J.L."/>
            <person name="Fitzpatrick D.A."/>
            <person name="Frisvad J.C."/>
            <person name="Nielsen K.L."/>
        </authorList>
    </citation>
    <scope>NUCLEOTIDE SEQUENCE</scope>
    <source>
        <strain evidence="2">IBT 30069</strain>
    </source>
</reference>
<accession>A0A9W9K855</accession>
<feature type="compositionally biased region" description="Polar residues" evidence="1">
    <location>
        <begin position="76"/>
        <end position="85"/>
    </location>
</feature>
<proteinExistence type="predicted"/>
<dbReference type="EMBL" id="JAPQKH010000005">
    <property type="protein sequence ID" value="KAJ5096598.1"/>
    <property type="molecule type" value="Genomic_DNA"/>
</dbReference>
<organism evidence="2 3">
    <name type="scientific">Penicillium angulare</name>
    <dbReference type="NCBI Taxonomy" id="116970"/>
    <lineage>
        <taxon>Eukaryota</taxon>
        <taxon>Fungi</taxon>
        <taxon>Dikarya</taxon>
        <taxon>Ascomycota</taxon>
        <taxon>Pezizomycotina</taxon>
        <taxon>Eurotiomycetes</taxon>
        <taxon>Eurotiomycetidae</taxon>
        <taxon>Eurotiales</taxon>
        <taxon>Aspergillaceae</taxon>
        <taxon>Penicillium</taxon>
    </lineage>
</organism>
<sequence length="85" mass="9422">MYESSELHWKHLSTSSSVSSLQSQEGQSGQVQTLHPQQQQSQSPDCILVDARNVVRRDMSFNVGHGLSREEELASGLQSPLSNIQ</sequence>
<dbReference type="Proteomes" id="UP001149165">
    <property type="component" value="Unassembled WGS sequence"/>
</dbReference>
<name>A0A9W9K855_9EURO</name>
<feature type="region of interest" description="Disordered" evidence="1">
    <location>
        <begin position="65"/>
        <end position="85"/>
    </location>
</feature>
<evidence type="ECO:0000313" key="3">
    <source>
        <dbReference type="Proteomes" id="UP001149165"/>
    </source>
</evidence>
<keyword evidence="3" id="KW-1185">Reference proteome</keyword>
<evidence type="ECO:0000256" key="1">
    <source>
        <dbReference type="SAM" id="MobiDB-lite"/>
    </source>
</evidence>
<comment type="caution">
    <text evidence="2">The sequence shown here is derived from an EMBL/GenBank/DDBJ whole genome shotgun (WGS) entry which is preliminary data.</text>
</comment>
<protein>
    <submittedName>
        <fullName evidence="2">Uncharacterized protein</fullName>
    </submittedName>
</protein>
<feature type="compositionally biased region" description="Low complexity" evidence="1">
    <location>
        <begin position="12"/>
        <end position="44"/>
    </location>
</feature>